<evidence type="ECO:0000313" key="4">
    <source>
        <dbReference type="EMBL" id="CAK9000901.1"/>
    </source>
</evidence>
<dbReference type="Pfam" id="PF01546">
    <property type="entry name" value="Peptidase_M20"/>
    <property type="match status" value="1"/>
</dbReference>
<name>A0ABP0IE87_9DINO</name>
<dbReference type="InterPro" id="IPR002933">
    <property type="entry name" value="Peptidase_M20"/>
</dbReference>
<dbReference type="Pfam" id="PF07687">
    <property type="entry name" value="M20_dimer"/>
    <property type="match status" value="1"/>
</dbReference>
<dbReference type="SUPFAM" id="SSF55031">
    <property type="entry name" value="Bacterial exopeptidase dimerisation domain"/>
    <property type="match status" value="1"/>
</dbReference>
<dbReference type="SUPFAM" id="SSF53187">
    <property type="entry name" value="Zn-dependent exopeptidases"/>
    <property type="match status" value="1"/>
</dbReference>
<dbReference type="PANTHER" id="PTHR43808:SF3">
    <property type="entry name" value="ACETYLORNITHINE DEACETYLASE"/>
    <property type="match status" value="1"/>
</dbReference>
<organism evidence="4 5">
    <name type="scientific">Durusdinium trenchii</name>
    <dbReference type="NCBI Taxonomy" id="1381693"/>
    <lineage>
        <taxon>Eukaryota</taxon>
        <taxon>Sar</taxon>
        <taxon>Alveolata</taxon>
        <taxon>Dinophyceae</taxon>
        <taxon>Suessiales</taxon>
        <taxon>Symbiodiniaceae</taxon>
        <taxon>Durusdinium</taxon>
    </lineage>
</organism>
<dbReference type="InterPro" id="IPR050072">
    <property type="entry name" value="Peptidase_M20A"/>
</dbReference>
<dbReference type="InterPro" id="IPR011650">
    <property type="entry name" value="Peptidase_M20_dimer"/>
</dbReference>
<dbReference type="Proteomes" id="UP001642464">
    <property type="component" value="Unassembled WGS sequence"/>
</dbReference>
<comment type="caution">
    <text evidence="4">The sequence shown here is derived from an EMBL/GenBank/DDBJ whole genome shotgun (WGS) entry which is preliminary data.</text>
</comment>
<keyword evidence="2" id="KW-0378">Hydrolase</keyword>
<reference evidence="4 5" key="1">
    <citation type="submission" date="2024-02" db="EMBL/GenBank/DDBJ databases">
        <authorList>
            <person name="Chen Y."/>
            <person name="Shah S."/>
            <person name="Dougan E. K."/>
            <person name="Thang M."/>
            <person name="Chan C."/>
        </authorList>
    </citation>
    <scope>NUCLEOTIDE SEQUENCE [LARGE SCALE GENOMIC DNA]</scope>
</reference>
<keyword evidence="5" id="KW-1185">Reference proteome</keyword>
<evidence type="ECO:0000256" key="1">
    <source>
        <dbReference type="ARBA" id="ARBA00022723"/>
    </source>
</evidence>
<dbReference type="Gene3D" id="3.30.70.360">
    <property type="match status" value="1"/>
</dbReference>
<dbReference type="EMBL" id="CAXAMM010003681">
    <property type="protein sequence ID" value="CAK9000901.1"/>
    <property type="molecule type" value="Genomic_DNA"/>
</dbReference>
<dbReference type="InterPro" id="IPR036264">
    <property type="entry name" value="Bact_exopeptidase_dim_dom"/>
</dbReference>
<keyword evidence="1" id="KW-0479">Metal-binding</keyword>
<feature type="domain" description="Peptidase M20 dimerisation" evidence="3">
    <location>
        <begin position="296"/>
        <end position="407"/>
    </location>
</feature>
<sequence length="541" mass="60096">MSALDHLHMFEGAMSCLEGVACFGLGAACLKALEYLRDRIDLPRREMSISKVPLASPTMKYMTSPAKHRFREAAPSYSSNAKVRPDAKLTETSADFGRLRGFSKDLDKAHYVDVLRKLLDESKFLQNNPPMNIKPQEKRAAQVVIKELEAYSTAKGGPLIVEELEYVQNRSNLKVTYPGSGTQTVAFVGSHFDVVPADPEQWSKDPFHLTVEGDNLYGRGTTDCLGHVALLTCFLRELARSKPPLKRSIVVVFIAAEEGGEKQVGVDKVLEKGKLEEAKNGPVYWVDSADSNPCCGTAGAISWQLKCKGRLFHSGFPNKGINSIELAQEAIAFVQERFFNDFPPLPEEELYSFATGSHMKPTQIESSKGSFNQIPAETTISGDIRLSPFYEVEDVVEHVEKYVEELNSELGDLETHNRGSWSKFVLPEHVQIQDGENRQGKVELKWMGTMDTFKLYAGIAVKLESEGHKALVQAFRESNDGVSPFSINGSLPLVKMMQKSGFDIQLCGFGKMAVYHGVNEYCTLPEMAKAYEVLTRLTCLL</sequence>
<evidence type="ECO:0000256" key="2">
    <source>
        <dbReference type="ARBA" id="ARBA00022801"/>
    </source>
</evidence>
<accession>A0ABP0IE87</accession>
<proteinExistence type="predicted"/>
<dbReference type="PANTHER" id="PTHR43808">
    <property type="entry name" value="ACETYLORNITHINE DEACETYLASE"/>
    <property type="match status" value="1"/>
</dbReference>
<evidence type="ECO:0000259" key="3">
    <source>
        <dbReference type="Pfam" id="PF07687"/>
    </source>
</evidence>
<dbReference type="Gene3D" id="3.40.630.10">
    <property type="entry name" value="Zn peptidases"/>
    <property type="match status" value="1"/>
</dbReference>
<gene>
    <name evidence="4" type="ORF">SCF082_LOCUS6699</name>
</gene>
<protein>
    <recommendedName>
        <fullName evidence="3">Peptidase M20 dimerisation domain-containing protein</fullName>
    </recommendedName>
</protein>
<evidence type="ECO:0000313" key="5">
    <source>
        <dbReference type="Proteomes" id="UP001642464"/>
    </source>
</evidence>
<feature type="non-terminal residue" evidence="4">
    <location>
        <position position="541"/>
    </location>
</feature>